<keyword evidence="5" id="KW-1133">Transmembrane helix</keyword>
<proteinExistence type="inferred from homology"/>
<dbReference type="NCBIfam" id="TIGR03074">
    <property type="entry name" value="PQQ_membr_DH"/>
    <property type="match status" value="1"/>
</dbReference>
<comment type="caution">
    <text evidence="7">The sequence shown here is derived from an EMBL/GenBank/DDBJ whole genome shotgun (WGS) entry which is preliminary data.</text>
</comment>
<feature type="transmembrane region" description="Helical" evidence="5">
    <location>
        <begin position="96"/>
        <end position="113"/>
    </location>
</feature>
<dbReference type="PANTHER" id="PTHR32303">
    <property type="entry name" value="QUINOPROTEIN ALCOHOL DEHYDROGENASE (CYTOCHROME C)"/>
    <property type="match status" value="1"/>
</dbReference>
<evidence type="ECO:0000256" key="5">
    <source>
        <dbReference type="SAM" id="Phobius"/>
    </source>
</evidence>
<reference evidence="7 8" key="1">
    <citation type="submission" date="2016-10" db="EMBL/GenBank/DDBJ databases">
        <authorList>
            <person name="Varghese N."/>
            <person name="Submissions S."/>
        </authorList>
    </citation>
    <scope>NUCLEOTIDE SEQUENCE [LARGE SCALE GENOMIC DNA]</scope>
    <source>
        <strain evidence="7 8">BS3652</strain>
    </source>
</reference>
<dbReference type="CDD" id="cd10280">
    <property type="entry name" value="PQQ_mGDH"/>
    <property type="match status" value="1"/>
</dbReference>
<evidence type="ECO:0000313" key="7">
    <source>
        <dbReference type="EMBL" id="SEC67078.1"/>
    </source>
</evidence>
<organism evidence="7 8">
    <name type="scientific">Pseudomonas taetrolens</name>
    <dbReference type="NCBI Taxonomy" id="47884"/>
    <lineage>
        <taxon>Bacteria</taxon>
        <taxon>Pseudomonadati</taxon>
        <taxon>Pseudomonadota</taxon>
        <taxon>Gammaproteobacteria</taxon>
        <taxon>Pseudomonadales</taxon>
        <taxon>Pseudomonadaceae</taxon>
        <taxon>Pseudomonas</taxon>
    </lineage>
</organism>
<comment type="cofactor">
    <cofactor evidence="1">
        <name>pyrroloquinoline quinone</name>
        <dbReference type="ChEBI" id="CHEBI:58442"/>
    </cofactor>
</comment>
<dbReference type="SUPFAM" id="SSF50998">
    <property type="entry name" value="Quinoprotein alcohol dehydrogenase-like"/>
    <property type="match status" value="1"/>
</dbReference>
<keyword evidence="8" id="KW-1185">Reference proteome</keyword>
<dbReference type="Proteomes" id="UP000183155">
    <property type="component" value="Unassembled WGS sequence"/>
</dbReference>
<protein>
    <submittedName>
        <fullName evidence="7">Quinate dehydrogenase (Quinone)</fullName>
    </submittedName>
</protein>
<accession>A0A1H4UFB4</accession>
<evidence type="ECO:0000256" key="3">
    <source>
        <dbReference type="ARBA" id="ARBA00023002"/>
    </source>
</evidence>
<dbReference type="Pfam" id="PF01011">
    <property type="entry name" value="PQQ"/>
    <property type="match status" value="1"/>
</dbReference>
<dbReference type="EMBL" id="FNRS01000001">
    <property type="protein sequence ID" value="SEC67078.1"/>
    <property type="molecule type" value="Genomic_DNA"/>
</dbReference>
<evidence type="ECO:0000256" key="1">
    <source>
        <dbReference type="ARBA" id="ARBA00001931"/>
    </source>
</evidence>
<keyword evidence="5" id="KW-0472">Membrane</keyword>
<evidence type="ECO:0000313" key="8">
    <source>
        <dbReference type="Proteomes" id="UP000183155"/>
    </source>
</evidence>
<feature type="transmembrane region" description="Helical" evidence="5">
    <location>
        <begin position="179"/>
        <end position="197"/>
    </location>
</feature>
<dbReference type="InterPro" id="IPR018391">
    <property type="entry name" value="PQQ_b-propeller_rpt"/>
</dbReference>
<keyword evidence="3" id="KW-0560">Oxidoreductase</keyword>
<feature type="region of interest" description="Disordered" evidence="4">
    <location>
        <begin position="568"/>
        <end position="592"/>
    </location>
</feature>
<evidence type="ECO:0000259" key="6">
    <source>
        <dbReference type="Pfam" id="PF01011"/>
    </source>
</evidence>
<feature type="domain" description="Pyrrolo-quinoline quinone repeat" evidence="6">
    <location>
        <begin position="224"/>
        <end position="831"/>
    </location>
</feature>
<evidence type="ECO:0000256" key="2">
    <source>
        <dbReference type="ARBA" id="ARBA00008156"/>
    </source>
</evidence>
<dbReference type="PANTHER" id="PTHR32303:SF4">
    <property type="entry name" value="QUINOPROTEIN GLUCOSE DEHYDROGENASE"/>
    <property type="match status" value="1"/>
</dbReference>
<gene>
    <name evidence="7" type="ORF">SAMN04490203_2872</name>
</gene>
<feature type="transmembrane region" description="Helical" evidence="5">
    <location>
        <begin position="149"/>
        <end position="167"/>
    </location>
</feature>
<dbReference type="InterPro" id="IPR011047">
    <property type="entry name" value="Quinoprotein_ADH-like_sf"/>
</dbReference>
<sequence length="860" mass="93492">MLACCRHDSSQDSDTCHAQPITARTEHSIQLFAHRAGSFVFTHRAFTKMTNDKPSQTARRSMSTIARVLFSLFVFAVALALIYGGIKLVALGGSSYYLIAGLAYLVLAALFLLRKRIGLTLSVAIFLATCAWAFYEVGQFSYWELLPRLVIPAIILTLSLWVGAALPDTSLSTRRVANRFGFAVFLALVATFIAAFYPHGGISNPIAATDAPKAEEPSNAPENWEFFGRNASGTRFAPYTQITPDNVKDLQVAWTYRTGRRTTGAGAGVDENTPLQIGNVLYSCTPENLITALDGDTGTLLWKFDPKAKSEEHVTCRGVGYYDIDKDDSLSAEVKASYSNEQQCRQRILVSSVDARLFALDAHTGTLCPSFGDNGYVDLKKGMGPTENSKRYHPTSLPVVMGHLTVVGGWVRDIVAGEPSGAVRAFDVLTGALVWAWDVGAPEGKNTAADDHQFALETPNVWTIPTYDKELNLVYLPTGNGPPDYWGGDRNQVKEKFGTAVVAVDASTGKAKWVYQIVHHDVWDYDLPSQPVLYDIKNAQGEKTPVLIQTSKTGNIFVLDRRTGKPVTEVEERAVPTSPAAEGEHLSPTQPFSVGMPTIGVDPLTEKSMWGVTTFDQLYCRIMFKDSVYLGPFTPPSEKPYIEWPGLLGGMNWGGISIDENTGMMFVNDMRMPLRMSLVKKEDTKKFNVSTDEVPGFMGTIRPQVAGIYGGVKIDILQSPLGVPCNTPPFGSMSAIDLNTQKLVWQVPLGTVQDTGPLGIKTHMPIPLGMPTLGGPTSTASGLVFFAGTQDYYLRALDSATGKEVWKARLPVGAVAAPLIYKSPTTGKQYVVISAGGMSHSPDVGDYIIAYALPDSITQK</sequence>
<comment type="similarity">
    <text evidence="2">Belongs to the bacterial PQQ dehydrogenase family.</text>
</comment>
<feature type="transmembrane region" description="Helical" evidence="5">
    <location>
        <begin position="68"/>
        <end position="90"/>
    </location>
</feature>
<dbReference type="InterPro" id="IPR017511">
    <property type="entry name" value="PQQ_mDH"/>
</dbReference>
<dbReference type="SMART" id="SM00564">
    <property type="entry name" value="PQQ"/>
    <property type="match status" value="6"/>
</dbReference>
<keyword evidence="5" id="KW-0812">Transmembrane</keyword>
<name>A0A1H4UFB4_PSETA</name>
<dbReference type="Gene3D" id="2.140.10.10">
    <property type="entry name" value="Quinoprotein alcohol dehydrogenase-like superfamily"/>
    <property type="match status" value="2"/>
</dbReference>
<dbReference type="InterPro" id="IPR002372">
    <property type="entry name" value="PQQ_rpt_dom"/>
</dbReference>
<evidence type="ECO:0000256" key="4">
    <source>
        <dbReference type="SAM" id="MobiDB-lite"/>
    </source>
</evidence>
<feature type="transmembrane region" description="Helical" evidence="5">
    <location>
        <begin position="118"/>
        <end position="137"/>
    </location>
</feature>